<accession>Q5P3X2</accession>
<sequence>MSDLRSARLRAAHRRPRVAVEHEIDLRLAAVLHRKLAGGVCHGAGEAHRAAVGQGIAPALVAHRVAAARLNDDVGIGVVELAVVEGVAAVLSGGNGVRPGACRRCRGVGRNGLRLSGRRGPHAFRTDPFVPVGAVAVIGDEAGAHAVGAVEYLGGIPVAAVQHADRPALDAQRGSRRLGRAGQRGDGQGQADGEQQGLAFRHVLFPSRGRWTKRAPQRAGVCERHYAGALIEAARAKVSGRRGTSRWPASTGHPGCTMPIEKSDHRLCFGAPQG</sequence>
<evidence type="ECO:0000313" key="2">
    <source>
        <dbReference type="EMBL" id="CAI07991.1"/>
    </source>
</evidence>
<dbReference type="Proteomes" id="UP000006552">
    <property type="component" value="Chromosome"/>
</dbReference>
<keyword evidence="3" id="KW-1185">Reference proteome</keyword>
<dbReference type="HOGENOM" id="CLU_1014288_0_0_4"/>
<evidence type="ECO:0000256" key="1">
    <source>
        <dbReference type="SAM" id="MobiDB-lite"/>
    </source>
</evidence>
<feature type="region of interest" description="Disordered" evidence="1">
    <location>
        <begin position="167"/>
        <end position="197"/>
    </location>
</feature>
<reference evidence="2 3" key="1">
    <citation type="journal article" date="2005" name="Arch. Microbiol.">
        <title>The genome sequence of an anaerobic aromatic-degrading denitrifying bacterium, strain EbN1.</title>
        <authorList>
            <person name="Rabus R."/>
            <person name="Kube M."/>
            <person name="Heider J."/>
            <person name="Beck A."/>
            <person name="Heitmann K."/>
            <person name="Widdel F."/>
            <person name="Reinhardt R."/>
        </authorList>
    </citation>
    <scope>NUCLEOTIDE SEQUENCE [LARGE SCALE GENOMIC DNA]</scope>
    <source>
        <strain evidence="2 3">EbN1</strain>
    </source>
</reference>
<name>Q5P3X2_AROAE</name>
<dbReference type="KEGG" id="eba:ebA3311"/>
<organism evidence="2 3">
    <name type="scientific">Aromatoleum aromaticum (strain DSM 19018 / LMG 30748 / EbN1)</name>
    <name type="common">Azoarcus sp. (strain EbN1)</name>
    <dbReference type="NCBI Taxonomy" id="76114"/>
    <lineage>
        <taxon>Bacteria</taxon>
        <taxon>Pseudomonadati</taxon>
        <taxon>Pseudomonadota</taxon>
        <taxon>Betaproteobacteria</taxon>
        <taxon>Rhodocyclales</taxon>
        <taxon>Rhodocyclaceae</taxon>
        <taxon>Aromatoleum</taxon>
    </lineage>
</organism>
<protein>
    <submittedName>
        <fullName evidence="2">Uncharacterized protein</fullName>
    </submittedName>
</protein>
<gene>
    <name evidence="2" type="ORF">ebA3311</name>
</gene>
<evidence type="ECO:0000313" key="3">
    <source>
        <dbReference type="Proteomes" id="UP000006552"/>
    </source>
</evidence>
<dbReference type="EMBL" id="CR555306">
    <property type="protein sequence ID" value="CAI07991.1"/>
    <property type="molecule type" value="Genomic_DNA"/>
</dbReference>
<dbReference type="AlphaFoldDB" id="Q5P3X2"/>
<proteinExistence type="predicted"/>